<evidence type="ECO:0000313" key="4">
    <source>
        <dbReference type="Proteomes" id="UP000242224"/>
    </source>
</evidence>
<evidence type="ECO:0000256" key="1">
    <source>
        <dbReference type="ARBA" id="ARBA00007274"/>
    </source>
</evidence>
<dbReference type="InterPro" id="IPR011004">
    <property type="entry name" value="Trimer_LpxA-like_sf"/>
</dbReference>
<name>A0ABX3MKA8_9RHOB</name>
<dbReference type="SUPFAM" id="SSF51161">
    <property type="entry name" value="Trimeric LpxA-like enzymes"/>
    <property type="match status" value="1"/>
</dbReference>
<keyword evidence="4" id="KW-1185">Reference proteome</keyword>
<proteinExistence type="inferred from homology"/>
<dbReference type="Gene3D" id="2.160.10.10">
    <property type="entry name" value="Hexapeptide repeat proteins"/>
    <property type="match status" value="1"/>
</dbReference>
<comment type="caution">
    <text evidence="3">The sequence shown here is derived from an EMBL/GenBank/DDBJ whole genome shotgun (WGS) entry which is preliminary data.</text>
</comment>
<evidence type="ECO:0000313" key="3">
    <source>
        <dbReference type="EMBL" id="OOY11995.1"/>
    </source>
</evidence>
<gene>
    <name evidence="3" type="ORF">BMG00_13060</name>
</gene>
<dbReference type="RefSeq" id="WP_078574645.1">
    <property type="nucleotide sequence ID" value="NZ_MPZS01000002.1"/>
</dbReference>
<protein>
    <recommendedName>
        <fullName evidence="2">PglD N-terminal domain-containing protein</fullName>
    </recommendedName>
</protein>
<dbReference type="Proteomes" id="UP000242224">
    <property type="component" value="Unassembled WGS sequence"/>
</dbReference>
<dbReference type="Pfam" id="PF17836">
    <property type="entry name" value="PglD_N"/>
    <property type="match status" value="1"/>
</dbReference>
<dbReference type="InterPro" id="IPR041561">
    <property type="entry name" value="PglD_N"/>
</dbReference>
<dbReference type="InterPro" id="IPR050179">
    <property type="entry name" value="Trans_hexapeptide_repeat"/>
</dbReference>
<dbReference type="PANTHER" id="PTHR43300">
    <property type="entry name" value="ACETYLTRANSFERASE"/>
    <property type="match status" value="1"/>
</dbReference>
<evidence type="ECO:0000259" key="2">
    <source>
        <dbReference type="Pfam" id="PF17836"/>
    </source>
</evidence>
<dbReference type="EMBL" id="MPZS01000002">
    <property type="protein sequence ID" value="OOY11995.1"/>
    <property type="molecule type" value="Genomic_DNA"/>
</dbReference>
<dbReference type="Gene3D" id="3.40.50.20">
    <property type="match status" value="1"/>
</dbReference>
<feature type="domain" description="PglD N-terminal" evidence="2">
    <location>
        <begin position="5"/>
        <end position="78"/>
    </location>
</feature>
<dbReference type="CDD" id="cd03360">
    <property type="entry name" value="LbH_AT_putative"/>
    <property type="match status" value="1"/>
</dbReference>
<sequence>MGRLIGIFGTAGFGREVLPIVQRQLDHVSPEDELVFVSPLPKSPVNGVPVIAEADFLADSRARGFVIAIADTAIRKRLHLCAVDSGAEPLEVRAESAEVQSVVTLGPGAILCGHSSITSNTQVGISFHLNISSYLAHDCVVGDFVTFGPNVVCAGNVIVEDGAYIGGGALIRQGEPGAPVVIGTGATVGMGAVVTRSVAPGTVVAGNPARLIRKDRKHD</sequence>
<dbReference type="PANTHER" id="PTHR43300:SF7">
    <property type="entry name" value="UDP-N-ACETYLBACILLOSAMINE N-ACETYLTRANSFERASE"/>
    <property type="match status" value="1"/>
</dbReference>
<reference evidence="3 4" key="1">
    <citation type="submission" date="2016-11" db="EMBL/GenBank/DDBJ databases">
        <title>A multilocus sequence analysis scheme for characterization of bacteria in the genus Thioclava.</title>
        <authorList>
            <person name="Liu Y."/>
            <person name="Shao Z."/>
        </authorList>
    </citation>
    <scope>NUCLEOTIDE SEQUENCE [LARGE SCALE GENOMIC DNA]</scope>
    <source>
        <strain evidence="3 4">11.10-0-13</strain>
    </source>
</reference>
<dbReference type="InterPro" id="IPR020019">
    <property type="entry name" value="AcTrfase_PglD-like"/>
</dbReference>
<organism evidence="3 4">
    <name type="scientific">Thioclava marina</name>
    <dbReference type="NCBI Taxonomy" id="1915077"/>
    <lineage>
        <taxon>Bacteria</taxon>
        <taxon>Pseudomonadati</taxon>
        <taxon>Pseudomonadota</taxon>
        <taxon>Alphaproteobacteria</taxon>
        <taxon>Rhodobacterales</taxon>
        <taxon>Paracoccaceae</taxon>
        <taxon>Thioclava</taxon>
    </lineage>
</organism>
<accession>A0ABX3MKA8</accession>
<comment type="similarity">
    <text evidence="1">Belongs to the transferase hexapeptide repeat family.</text>
</comment>